<evidence type="ECO:0000313" key="2">
    <source>
        <dbReference type="EMBL" id="KER26402.1"/>
    </source>
</evidence>
<reference evidence="2 3" key="1">
    <citation type="submission" date="2013-11" db="EMBL/GenBank/DDBJ databases">
        <title>Opisthorchis viverrini - life in the bile duct.</title>
        <authorList>
            <person name="Young N.D."/>
            <person name="Nagarajan N."/>
            <person name="Lin S.J."/>
            <person name="Korhonen P.K."/>
            <person name="Jex A.R."/>
            <person name="Hall R.S."/>
            <person name="Safavi-Hemami H."/>
            <person name="Kaewkong W."/>
            <person name="Bertrand D."/>
            <person name="Gao S."/>
            <person name="Seet Q."/>
            <person name="Wongkham S."/>
            <person name="Teh B.T."/>
            <person name="Wongkham C."/>
            <person name="Intapan P.M."/>
            <person name="Maleewong W."/>
            <person name="Yang X."/>
            <person name="Hu M."/>
            <person name="Wang Z."/>
            <person name="Hofmann A."/>
            <person name="Sternberg P.W."/>
            <person name="Tan P."/>
            <person name="Wang J."/>
            <person name="Gasser R.B."/>
        </authorList>
    </citation>
    <scope>NUCLEOTIDE SEQUENCE [LARGE SCALE GENOMIC DNA]</scope>
</reference>
<dbReference type="AlphaFoldDB" id="A0A074ZKU3"/>
<proteinExistence type="predicted"/>
<keyword evidence="3" id="KW-1185">Reference proteome</keyword>
<dbReference type="EMBL" id="KL596748">
    <property type="protein sequence ID" value="KER26402.1"/>
    <property type="molecule type" value="Genomic_DNA"/>
</dbReference>
<name>A0A074ZKU3_OPIVI</name>
<gene>
    <name evidence="2" type="ORF">T265_06323</name>
</gene>
<dbReference type="GeneID" id="20320505"/>
<dbReference type="KEGG" id="ovi:T265_06323"/>
<organism evidence="2 3">
    <name type="scientific">Opisthorchis viverrini</name>
    <name type="common">Southeast Asian liver fluke</name>
    <dbReference type="NCBI Taxonomy" id="6198"/>
    <lineage>
        <taxon>Eukaryota</taxon>
        <taxon>Metazoa</taxon>
        <taxon>Spiralia</taxon>
        <taxon>Lophotrochozoa</taxon>
        <taxon>Platyhelminthes</taxon>
        <taxon>Trematoda</taxon>
        <taxon>Digenea</taxon>
        <taxon>Opisthorchiida</taxon>
        <taxon>Opisthorchiata</taxon>
        <taxon>Opisthorchiidae</taxon>
        <taxon>Opisthorchis</taxon>
    </lineage>
</organism>
<dbReference type="Proteomes" id="UP000054324">
    <property type="component" value="Unassembled WGS sequence"/>
</dbReference>
<accession>A0A074ZKU3</accession>
<dbReference type="CTD" id="20320505"/>
<evidence type="ECO:0000256" key="1">
    <source>
        <dbReference type="SAM" id="MobiDB-lite"/>
    </source>
</evidence>
<evidence type="ECO:0000313" key="3">
    <source>
        <dbReference type="Proteomes" id="UP000054324"/>
    </source>
</evidence>
<protein>
    <submittedName>
        <fullName evidence="2">Uncharacterized protein</fullName>
    </submittedName>
</protein>
<sequence>MDAIATNSTWFRPMVVFALSDRTPAMFTAMALEMGDQSAHHPAKNEPGNYNTITDFATLMQERMALDEEWLSTVICTKAGVVISVNDSHVLYGTESDRLRSPELVCKNWYIPGANLVVNGTSGAQKNMEWSRQKGASVVSNVNPMRLNETATTNIRCDQSTSVLPAKSCMGVDGFQRPVSLQNEFFPPAKPPGNREISRAPQSGGNEKKNEPRFQLELFQTSVY</sequence>
<feature type="region of interest" description="Disordered" evidence="1">
    <location>
        <begin position="185"/>
        <end position="215"/>
    </location>
</feature>
<dbReference type="RefSeq" id="XP_009169820.1">
    <property type="nucleotide sequence ID" value="XM_009171556.1"/>
</dbReference>